<dbReference type="GO" id="GO:0004222">
    <property type="term" value="F:metalloendopeptidase activity"/>
    <property type="evidence" value="ECO:0007669"/>
    <property type="project" value="InterPro"/>
</dbReference>
<evidence type="ECO:0007829" key="3">
    <source>
        <dbReference type="PDB" id="6BVD"/>
    </source>
</evidence>
<feature type="binding site" evidence="3">
    <location>
        <position position="389"/>
    </location>
    <ligand>
        <name>Ca(2+)</name>
        <dbReference type="ChEBI" id="CHEBI:29108"/>
    </ligand>
</feature>
<dbReference type="GO" id="GO:0006508">
    <property type="term" value="P:proteolysis"/>
    <property type="evidence" value="ECO:0007669"/>
    <property type="project" value="InterPro"/>
</dbReference>
<dbReference type="PDBsum" id="6BVD"/>
<dbReference type="GO" id="GO:0008270">
    <property type="term" value="F:zinc ion binding"/>
    <property type="evidence" value="ECO:0007669"/>
    <property type="project" value="InterPro"/>
</dbReference>
<proteinExistence type="evidence at protein level"/>
<feature type="domain" description="Botulinum/Tetanus toxin catalytic chain" evidence="1">
    <location>
        <begin position="6"/>
        <end position="407"/>
    </location>
</feature>
<feature type="binding site" evidence="3">
    <location>
        <position position="266"/>
    </location>
    <ligand>
        <name>Zn(2+)</name>
        <dbReference type="ChEBI" id="CHEBI:29105"/>
    </ligand>
</feature>
<keyword evidence="2 3" id="KW-0002">3D-structure</keyword>
<accession>A0A384E125</accession>
<feature type="binding site" evidence="3">
    <location>
        <position position="232"/>
    </location>
    <ligand>
        <name>Zn(2+)</name>
        <dbReference type="ChEBI" id="CHEBI:29105"/>
    </ligand>
</feature>
<dbReference type="PRINTS" id="PR00760">
    <property type="entry name" value="BONTOXILYSIN"/>
</dbReference>
<reference evidence="2 3" key="1">
    <citation type="journal article" date="2018" name="Pathog. Dis.">
        <title>Structural and biochemical characterization of the protease domain of the mosaic botulinum neurotoxin type HA.</title>
        <authorList>
            <person name="Lam K.H."/>
            <person name="Sikorra S."/>
            <person name="Weisemann J."/>
            <person name="Maatsch H."/>
            <person name="Perry K."/>
            <person name="Rummel A."/>
            <person name="Binz T."/>
            <person name="Jin R."/>
        </authorList>
    </citation>
    <scope>X-RAY CRYSTALLOGRAPHY (2.09 ANGSTROMS) IN COMPLEX WITH CA(2+) AND ZN(2+)</scope>
</reference>
<keyword evidence="3" id="KW-0106">Calcium</keyword>
<evidence type="ECO:0000313" key="2">
    <source>
        <dbReference type="PDB" id="6BVD"/>
    </source>
</evidence>
<dbReference type="PDB" id="6BVD">
    <property type="method" value="X-ray"/>
    <property type="resolution" value="2.09 A"/>
    <property type="chains" value="A/B=1-436"/>
</dbReference>
<feature type="binding site" evidence="3">
    <location>
        <position position="384"/>
    </location>
    <ligand>
        <name>Ca(2+)</name>
        <dbReference type="ChEBI" id="CHEBI:29108"/>
    </ligand>
</feature>
<keyword evidence="3" id="KW-0479">Metal-binding</keyword>
<dbReference type="AlphaFoldDB" id="A0A384E125"/>
<dbReference type="InterPro" id="IPR000395">
    <property type="entry name" value="Bot/tetX_LC"/>
</dbReference>
<evidence type="ECO:0000259" key="1">
    <source>
        <dbReference type="Pfam" id="PF01742"/>
    </source>
</evidence>
<organism evidence="2">
    <name type="scientific">Clostridium botulinum</name>
    <dbReference type="NCBI Taxonomy" id="1491"/>
    <lineage>
        <taxon>Bacteria</taxon>
        <taxon>Bacillati</taxon>
        <taxon>Bacillota</taxon>
        <taxon>Clostridia</taxon>
        <taxon>Eubacteriales</taxon>
        <taxon>Clostridiaceae</taxon>
        <taxon>Clostridium</taxon>
    </lineage>
</organism>
<feature type="binding site" evidence="3">
    <location>
        <position position="228"/>
    </location>
    <ligand>
        <name>Zn(2+)</name>
        <dbReference type="ChEBI" id="CHEBI:29105"/>
    </ligand>
</feature>
<dbReference type="SMR" id="A0A384E125"/>
<keyword evidence="3" id="KW-0862">Zinc</keyword>
<name>A0A384E125_CLOBO</name>
<dbReference type="Gene3D" id="3.90.1240.10">
    <property type="entry name" value="Metalloproteases ('zincins'), catalytic domain like"/>
    <property type="match status" value="1"/>
</dbReference>
<sequence length="436" mass="49591">GSMPVVINSFNYDDPVNDNTIIYIRPPYYETSNTYFKAFQIMDNVWIIPERYRLGIDPSLFNPPVSLKAGSDGYFDPNYLSTNTEKNKYLQIMIKLFKRINSKPAGQILLEEIKNAIPYLGNSYTQEEQFTTNNRTVSFNVKLANGNIVQQMANLIIWGPGPDLTTNKTGGIIYSPYQSMEATPYKDGFGSIMTVEFSPEYATAFNDISIASHSPSLFIKDPALILMHELIHVLHGLYGTYITEYKITPNVVQSYMKVTKPITSAEFLTFGGRDRNIVPQSIQSQLYNKVLSDYKRIASRLNKVNTATALINIDEFKNLYEWKYQFAKDSNGVYSVDLNKFEQLYKKIYSFTEFNLAYEFKIKTRLGYLAENFGPFYLPNLLDDSIYTEVDGFNIGALSINYQGQNIGSDINSIKKLQGQGVVSRVVRLCSNSNTK</sequence>
<protein>
    <submittedName>
        <fullName evidence="2">Light Chain</fullName>
    </submittedName>
</protein>
<dbReference type="Pfam" id="PF01742">
    <property type="entry name" value="Peptidase_M27"/>
    <property type="match status" value="1"/>
</dbReference>
<dbReference type="SUPFAM" id="SSF55486">
    <property type="entry name" value="Metalloproteases ('zincins'), catalytic domain"/>
    <property type="match status" value="1"/>
</dbReference>